<evidence type="ECO:0000259" key="1">
    <source>
        <dbReference type="Pfam" id="PF12697"/>
    </source>
</evidence>
<dbReference type="InterPro" id="IPR050471">
    <property type="entry name" value="AB_hydrolase"/>
</dbReference>
<dbReference type="Proteomes" id="UP000309893">
    <property type="component" value="Unassembled WGS sequence"/>
</dbReference>
<dbReference type="InterPro" id="IPR000073">
    <property type="entry name" value="AB_hydrolase_1"/>
</dbReference>
<gene>
    <name evidence="2" type="ORF">E5344_05450</name>
</gene>
<organism evidence="2 3">
    <name type="scientific">Microbacterium laevaniformans</name>
    <dbReference type="NCBI Taxonomy" id="36807"/>
    <lineage>
        <taxon>Bacteria</taxon>
        <taxon>Bacillati</taxon>
        <taxon>Actinomycetota</taxon>
        <taxon>Actinomycetes</taxon>
        <taxon>Micrococcales</taxon>
        <taxon>Microbacteriaceae</taxon>
        <taxon>Microbacterium</taxon>
    </lineage>
</organism>
<evidence type="ECO:0000313" key="3">
    <source>
        <dbReference type="Proteomes" id="UP000309893"/>
    </source>
</evidence>
<dbReference type="OrthoDB" id="63519at2"/>
<dbReference type="Gene3D" id="3.40.50.1820">
    <property type="entry name" value="alpha/beta hydrolase"/>
    <property type="match status" value="1"/>
</dbReference>
<dbReference type="PANTHER" id="PTHR43433:SF5">
    <property type="entry name" value="AB HYDROLASE-1 DOMAIN-CONTAINING PROTEIN"/>
    <property type="match status" value="1"/>
</dbReference>
<accession>A0A4S2DA45</accession>
<dbReference type="SUPFAM" id="SSF53474">
    <property type="entry name" value="alpha/beta-Hydrolases"/>
    <property type="match status" value="1"/>
</dbReference>
<dbReference type="PANTHER" id="PTHR43433">
    <property type="entry name" value="HYDROLASE, ALPHA/BETA FOLD FAMILY PROTEIN"/>
    <property type="match status" value="1"/>
</dbReference>
<sequence>MHHVISADGTRLAVHDTGSGPAVVIVNGALSTAKDAAALAATLAESGMRAITYDRRARGDSGDTTPFSPRREAEDLAAVIADAGGEVAVLGHSSGAMIALYAASLAVETGVPVRALFLSEPPFHFGIDEPAPDLPSRIQAFVDAGDREEAVVLFQREAVGLPDAMIAQFRATDTFAGIVPLAQSTVYDATLARELSTPTDAMLTVDVPVTILCGQQTFPILTAAAERLAAAMPHAELIVSPESVGHRLDPAAATRIVTARLS</sequence>
<dbReference type="Pfam" id="PF12697">
    <property type="entry name" value="Abhydrolase_6"/>
    <property type="match status" value="1"/>
</dbReference>
<dbReference type="GO" id="GO:0016787">
    <property type="term" value="F:hydrolase activity"/>
    <property type="evidence" value="ECO:0007669"/>
    <property type="project" value="UniProtKB-KW"/>
</dbReference>
<dbReference type="EMBL" id="SRYO01000002">
    <property type="protein sequence ID" value="TGY38669.1"/>
    <property type="molecule type" value="Genomic_DNA"/>
</dbReference>
<name>A0A4S2DA45_9MICO</name>
<dbReference type="RefSeq" id="WP_135948982.1">
    <property type="nucleotide sequence ID" value="NZ_SRYO01000002.1"/>
</dbReference>
<reference evidence="2 3" key="1">
    <citation type="submission" date="2019-04" db="EMBL/GenBank/DDBJ databases">
        <title>Microbes associate with the intestines of laboratory mice.</title>
        <authorList>
            <person name="Navarre W."/>
            <person name="Wong E."/>
            <person name="Huang K."/>
            <person name="Tropini C."/>
            <person name="Ng K."/>
            <person name="Yu B."/>
        </authorList>
    </citation>
    <scope>NUCLEOTIDE SEQUENCE [LARGE SCALE GENOMIC DNA]</scope>
    <source>
        <strain evidence="2 3">NM46_B2-13</strain>
    </source>
</reference>
<protein>
    <submittedName>
        <fullName evidence="2">Alpha/beta hydrolase</fullName>
    </submittedName>
</protein>
<comment type="caution">
    <text evidence="2">The sequence shown here is derived from an EMBL/GenBank/DDBJ whole genome shotgun (WGS) entry which is preliminary data.</text>
</comment>
<keyword evidence="2" id="KW-0378">Hydrolase</keyword>
<dbReference type="AlphaFoldDB" id="A0A4S2DA45"/>
<proteinExistence type="predicted"/>
<evidence type="ECO:0000313" key="2">
    <source>
        <dbReference type="EMBL" id="TGY38669.1"/>
    </source>
</evidence>
<feature type="domain" description="AB hydrolase-1" evidence="1">
    <location>
        <begin position="23"/>
        <end position="246"/>
    </location>
</feature>
<dbReference type="InterPro" id="IPR029058">
    <property type="entry name" value="AB_hydrolase_fold"/>
</dbReference>